<dbReference type="GO" id="GO:0015628">
    <property type="term" value="P:protein secretion by the type II secretion system"/>
    <property type="evidence" value="ECO:0007669"/>
    <property type="project" value="InterPro"/>
</dbReference>
<dbReference type="AlphaFoldDB" id="A0A317Q2W0"/>
<evidence type="ECO:0000256" key="9">
    <source>
        <dbReference type="ARBA" id="ARBA00023136"/>
    </source>
</evidence>
<gene>
    <name evidence="12" type="ORF">DET45_11535</name>
</gene>
<evidence type="ECO:0000256" key="10">
    <source>
        <dbReference type="SAM" id="MobiDB-lite"/>
    </source>
</evidence>
<dbReference type="NCBIfam" id="TIGR01710">
    <property type="entry name" value="typeII_sec_gspG"/>
    <property type="match status" value="1"/>
</dbReference>
<proteinExistence type="inferred from homology"/>
<dbReference type="InterPro" id="IPR013545">
    <property type="entry name" value="T2SS_protein-GspG_C"/>
</dbReference>
<dbReference type="PROSITE" id="PS00409">
    <property type="entry name" value="PROKAR_NTER_METHYL"/>
    <property type="match status" value="1"/>
</dbReference>
<dbReference type="OrthoDB" id="9795612at2"/>
<feature type="domain" description="Type II secretion system protein GspG C-terminal" evidence="11">
    <location>
        <begin position="29"/>
        <end position="135"/>
    </location>
</feature>
<comment type="subcellular location">
    <subcellularLocation>
        <location evidence="1">Cell inner membrane</location>
        <topology evidence="1">Single-pass membrane protein</topology>
    </subcellularLocation>
</comment>
<name>A0A317Q2W0_9GAMM</name>
<dbReference type="InterPro" id="IPR045584">
    <property type="entry name" value="Pilin-like"/>
</dbReference>
<dbReference type="STRING" id="519453.SAMN04488070_1175"/>
<keyword evidence="8" id="KW-1133">Transmembrane helix</keyword>
<dbReference type="SUPFAM" id="SSF54523">
    <property type="entry name" value="Pili subunits"/>
    <property type="match status" value="1"/>
</dbReference>
<organism evidence="12 13">
    <name type="scientific">Pseudidiomarina maritima</name>
    <dbReference type="NCBI Taxonomy" id="519453"/>
    <lineage>
        <taxon>Bacteria</taxon>
        <taxon>Pseudomonadati</taxon>
        <taxon>Pseudomonadota</taxon>
        <taxon>Gammaproteobacteria</taxon>
        <taxon>Alteromonadales</taxon>
        <taxon>Idiomarinaceae</taxon>
        <taxon>Pseudidiomarina</taxon>
    </lineage>
</organism>
<keyword evidence="5" id="KW-0488">Methylation</keyword>
<comment type="caution">
    <text evidence="12">The sequence shown here is derived from an EMBL/GenBank/DDBJ whole genome shotgun (WGS) entry which is preliminary data.</text>
</comment>
<evidence type="ECO:0000256" key="1">
    <source>
        <dbReference type="ARBA" id="ARBA00004377"/>
    </source>
</evidence>
<sequence>MKKQTGFSLIEVMVVIAILGLLASLILPNVLGAGEQANRQKAKTDIISLENALAQYRLDNGLFPTTEQGLEALVNEPTSEPAPRNYRRGGYIKRLPKDPYGSDYLLLSPGENGDIDIFSAGEDRQPGTDDDIGNWNLDQ</sequence>
<accession>A0A317Q2W0</accession>
<dbReference type="Pfam" id="PF08334">
    <property type="entry name" value="T2SSG"/>
    <property type="match status" value="1"/>
</dbReference>
<dbReference type="InterPro" id="IPR010054">
    <property type="entry name" value="Type2_sec_GspG"/>
</dbReference>
<dbReference type="InterPro" id="IPR012902">
    <property type="entry name" value="N_methyl_site"/>
</dbReference>
<keyword evidence="7" id="KW-0812">Transmembrane</keyword>
<evidence type="ECO:0000256" key="2">
    <source>
        <dbReference type="ARBA" id="ARBA00009984"/>
    </source>
</evidence>
<keyword evidence="6" id="KW-0997">Cell inner membrane</keyword>
<dbReference type="Gene3D" id="3.30.700.10">
    <property type="entry name" value="Glycoprotein, Type 4 Pilin"/>
    <property type="match status" value="1"/>
</dbReference>
<dbReference type="NCBIfam" id="TIGR02532">
    <property type="entry name" value="IV_pilin_GFxxxE"/>
    <property type="match status" value="1"/>
</dbReference>
<evidence type="ECO:0000313" key="13">
    <source>
        <dbReference type="Proteomes" id="UP000246964"/>
    </source>
</evidence>
<dbReference type="GO" id="GO:0005886">
    <property type="term" value="C:plasma membrane"/>
    <property type="evidence" value="ECO:0007669"/>
    <property type="project" value="UniProtKB-SubCell"/>
</dbReference>
<protein>
    <recommendedName>
        <fullName evidence="3">Type II secretion system core protein G</fullName>
    </recommendedName>
</protein>
<comment type="similarity">
    <text evidence="2">Belongs to the GSP G family.</text>
</comment>
<dbReference type="PANTHER" id="PTHR30093">
    <property type="entry name" value="GENERAL SECRETION PATHWAY PROTEIN G"/>
    <property type="match status" value="1"/>
</dbReference>
<keyword evidence="4" id="KW-1003">Cell membrane</keyword>
<evidence type="ECO:0000256" key="3">
    <source>
        <dbReference type="ARBA" id="ARBA00020042"/>
    </source>
</evidence>
<feature type="region of interest" description="Disordered" evidence="10">
    <location>
        <begin position="119"/>
        <end position="139"/>
    </location>
</feature>
<evidence type="ECO:0000256" key="6">
    <source>
        <dbReference type="ARBA" id="ARBA00022519"/>
    </source>
</evidence>
<dbReference type="Pfam" id="PF07963">
    <property type="entry name" value="N_methyl"/>
    <property type="match status" value="1"/>
</dbReference>
<dbReference type="PRINTS" id="PR00813">
    <property type="entry name" value="BCTERIALGSPG"/>
</dbReference>
<evidence type="ECO:0000313" key="12">
    <source>
        <dbReference type="EMBL" id="PWW10358.1"/>
    </source>
</evidence>
<dbReference type="Proteomes" id="UP000246964">
    <property type="component" value="Unassembled WGS sequence"/>
</dbReference>
<evidence type="ECO:0000256" key="7">
    <source>
        <dbReference type="ARBA" id="ARBA00022692"/>
    </source>
</evidence>
<keyword evidence="9" id="KW-0472">Membrane</keyword>
<evidence type="ECO:0000259" key="11">
    <source>
        <dbReference type="Pfam" id="PF08334"/>
    </source>
</evidence>
<dbReference type="EMBL" id="QGTT01000015">
    <property type="protein sequence ID" value="PWW10358.1"/>
    <property type="molecule type" value="Genomic_DNA"/>
</dbReference>
<dbReference type="InterPro" id="IPR000983">
    <property type="entry name" value="Bac_GSPG_pilin"/>
</dbReference>
<evidence type="ECO:0000256" key="8">
    <source>
        <dbReference type="ARBA" id="ARBA00022989"/>
    </source>
</evidence>
<dbReference type="GO" id="GO:0015627">
    <property type="term" value="C:type II protein secretion system complex"/>
    <property type="evidence" value="ECO:0007669"/>
    <property type="project" value="InterPro"/>
</dbReference>
<evidence type="ECO:0000256" key="4">
    <source>
        <dbReference type="ARBA" id="ARBA00022475"/>
    </source>
</evidence>
<evidence type="ECO:0000256" key="5">
    <source>
        <dbReference type="ARBA" id="ARBA00022481"/>
    </source>
</evidence>
<dbReference type="PANTHER" id="PTHR30093:SF44">
    <property type="entry name" value="TYPE II SECRETION SYSTEM CORE PROTEIN G"/>
    <property type="match status" value="1"/>
</dbReference>
<keyword evidence="13" id="KW-1185">Reference proteome</keyword>
<reference evidence="12 13" key="1">
    <citation type="submission" date="2018-05" db="EMBL/GenBank/DDBJ databases">
        <title>Freshwater and sediment microbial communities from various areas in North America, analyzing microbe dynamics in response to fracking.</title>
        <authorList>
            <person name="Lamendella R."/>
        </authorList>
    </citation>
    <scope>NUCLEOTIDE SEQUENCE [LARGE SCALE GENOMIC DNA]</scope>
    <source>
        <strain evidence="12 13">125B1</strain>
    </source>
</reference>